<dbReference type="GO" id="GO:0009506">
    <property type="term" value="C:plasmodesma"/>
    <property type="evidence" value="ECO:0007669"/>
    <property type="project" value="TreeGrafter"/>
</dbReference>
<evidence type="ECO:0000256" key="1">
    <source>
        <dbReference type="ARBA" id="ARBA00004167"/>
    </source>
</evidence>
<proteinExistence type="predicted"/>
<gene>
    <name evidence="8" type="primary">LOC107410102</name>
</gene>
<evidence type="ECO:0000256" key="4">
    <source>
        <dbReference type="ARBA" id="ARBA00023136"/>
    </source>
</evidence>
<evidence type="ECO:0000313" key="7">
    <source>
        <dbReference type="Proteomes" id="UP001652623"/>
    </source>
</evidence>
<dbReference type="AlphaFoldDB" id="A0A6P3Z728"/>
<dbReference type="PANTHER" id="PTHR31415:SF166">
    <property type="entry name" value="LATE EMBRYOGENESIS ABUNDANT (LEA) HYDROXYPROLINE-RICH GLYCOPROTEIN FAMILY"/>
    <property type="match status" value="1"/>
</dbReference>
<dbReference type="GO" id="GO:0005886">
    <property type="term" value="C:plasma membrane"/>
    <property type="evidence" value="ECO:0007669"/>
    <property type="project" value="TreeGrafter"/>
</dbReference>
<dbReference type="InParanoid" id="A0A6P3Z728"/>
<dbReference type="RefSeq" id="XP_015873001.1">
    <property type="nucleotide sequence ID" value="XM_016017515.4"/>
</dbReference>
<dbReference type="Pfam" id="PF03168">
    <property type="entry name" value="LEA_2"/>
    <property type="match status" value="1"/>
</dbReference>
<dbReference type="InterPro" id="IPR004864">
    <property type="entry name" value="LEA_2"/>
</dbReference>
<organism evidence="7 8">
    <name type="scientific">Ziziphus jujuba</name>
    <name type="common">Chinese jujube</name>
    <name type="synonym">Ziziphus sativa</name>
    <dbReference type="NCBI Taxonomy" id="326968"/>
    <lineage>
        <taxon>Eukaryota</taxon>
        <taxon>Viridiplantae</taxon>
        <taxon>Streptophyta</taxon>
        <taxon>Embryophyta</taxon>
        <taxon>Tracheophyta</taxon>
        <taxon>Spermatophyta</taxon>
        <taxon>Magnoliopsida</taxon>
        <taxon>eudicotyledons</taxon>
        <taxon>Gunneridae</taxon>
        <taxon>Pentapetalae</taxon>
        <taxon>rosids</taxon>
        <taxon>fabids</taxon>
        <taxon>Rosales</taxon>
        <taxon>Rhamnaceae</taxon>
        <taxon>Paliureae</taxon>
        <taxon>Ziziphus</taxon>
    </lineage>
</organism>
<reference evidence="8" key="1">
    <citation type="submission" date="2025-08" db="UniProtKB">
        <authorList>
            <consortium name="RefSeq"/>
        </authorList>
    </citation>
    <scope>IDENTIFICATION</scope>
    <source>
        <tissue evidence="8">Seedling</tissue>
    </source>
</reference>
<keyword evidence="3 5" id="KW-1133">Transmembrane helix</keyword>
<evidence type="ECO:0000259" key="6">
    <source>
        <dbReference type="Pfam" id="PF03168"/>
    </source>
</evidence>
<name>A0A6P3Z728_ZIZJJ</name>
<dbReference type="GeneID" id="107410102"/>
<keyword evidence="2 5" id="KW-0812">Transmembrane</keyword>
<dbReference type="KEGG" id="zju:107410102"/>
<comment type="subcellular location">
    <subcellularLocation>
        <location evidence="1">Membrane</location>
        <topology evidence="1">Single-pass membrane protein</topology>
    </subcellularLocation>
</comment>
<evidence type="ECO:0000256" key="2">
    <source>
        <dbReference type="ARBA" id="ARBA00022692"/>
    </source>
</evidence>
<dbReference type="InterPro" id="IPR044839">
    <property type="entry name" value="NDR1-like"/>
</dbReference>
<feature type="domain" description="Late embryogenesis abundant protein LEA-2 subgroup" evidence="6">
    <location>
        <begin position="77"/>
        <end position="178"/>
    </location>
</feature>
<keyword evidence="4 5" id="KW-0472">Membrane</keyword>
<sequence>MSIKNCGDHHHYKRRKLYRRLLIGAAVFVGVISFAVFLVWVILRPSKPHFVLQDVTVYNFSVSATPPYTLTMTMQITISARNPNDRIGIYYLKLDAFGTYRNQPITLPTLLPAAYQGHHDVSVWSPFLQGDSVPVSPFVQELLGQDLNVGAVLVNVKIDGRLKWKVGTWVSTTYLLNVNCPAYIKFSDRNAASAAVVSVLKFQLAQGCSVETGLA</sequence>
<evidence type="ECO:0000256" key="5">
    <source>
        <dbReference type="SAM" id="Phobius"/>
    </source>
</evidence>
<keyword evidence="7" id="KW-1185">Reference proteome</keyword>
<accession>A0A6P3Z728</accession>
<dbReference type="PANTHER" id="PTHR31415">
    <property type="entry name" value="OS05G0367900 PROTEIN"/>
    <property type="match status" value="1"/>
</dbReference>
<dbReference type="GO" id="GO:0098542">
    <property type="term" value="P:defense response to other organism"/>
    <property type="evidence" value="ECO:0007669"/>
    <property type="project" value="InterPro"/>
</dbReference>
<feature type="transmembrane region" description="Helical" evidence="5">
    <location>
        <begin position="21"/>
        <end position="43"/>
    </location>
</feature>
<evidence type="ECO:0000313" key="8">
    <source>
        <dbReference type="RefSeq" id="XP_015873001.1"/>
    </source>
</evidence>
<evidence type="ECO:0000256" key="3">
    <source>
        <dbReference type="ARBA" id="ARBA00022989"/>
    </source>
</evidence>
<dbReference type="Proteomes" id="UP001652623">
    <property type="component" value="Chromosome 10"/>
</dbReference>
<protein>
    <submittedName>
        <fullName evidence="8">NDR1/HIN1-like protein 1</fullName>
    </submittedName>
</protein>